<reference evidence="1" key="1">
    <citation type="journal article" date="2020" name="mSystems">
        <title>Genome- and Community-Level Interaction Insights into Carbon Utilization and Element Cycling Functions of Hydrothermarchaeota in Hydrothermal Sediment.</title>
        <authorList>
            <person name="Zhou Z."/>
            <person name="Liu Y."/>
            <person name="Xu W."/>
            <person name="Pan J."/>
            <person name="Luo Z.H."/>
            <person name="Li M."/>
        </authorList>
    </citation>
    <scope>NUCLEOTIDE SEQUENCE [LARGE SCALE GENOMIC DNA]</scope>
    <source>
        <strain evidence="1">HyVt-458</strain>
    </source>
</reference>
<evidence type="ECO:0000313" key="1">
    <source>
        <dbReference type="EMBL" id="HEC06851.1"/>
    </source>
</evidence>
<proteinExistence type="predicted"/>
<protein>
    <submittedName>
        <fullName evidence="1">Uncharacterized protein</fullName>
    </submittedName>
</protein>
<dbReference type="Proteomes" id="UP000886339">
    <property type="component" value="Unassembled WGS sequence"/>
</dbReference>
<feature type="non-terminal residue" evidence="1">
    <location>
        <position position="64"/>
    </location>
</feature>
<accession>A0A831RTM2</accession>
<dbReference type="EMBL" id="DRLF01000292">
    <property type="protein sequence ID" value="HEC06851.1"/>
    <property type="molecule type" value="Genomic_DNA"/>
</dbReference>
<sequence>MSRFLFSLAGEEDDAALRRRMSQDIMQGNISVSFRREPSYFIGSRVQGEQVQVIKCEERSSGRI</sequence>
<name>A0A831RTM2_9GAMM</name>
<organism evidence="1">
    <name type="scientific">Thiolapillus brandeum</name>
    <dbReference type="NCBI Taxonomy" id="1076588"/>
    <lineage>
        <taxon>Bacteria</taxon>
        <taxon>Pseudomonadati</taxon>
        <taxon>Pseudomonadota</taxon>
        <taxon>Gammaproteobacteria</taxon>
        <taxon>Chromatiales</taxon>
        <taxon>Sedimenticolaceae</taxon>
        <taxon>Thiolapillus</taxon>
    </lineage>
</organism>
<comment type="caution">
    <text evidence="1">The sequence shown here is derived from an EMBL/GenBank/DDBJ whole genome shotgun (WGS) entry which is preliminary data.</text>
</comment>
<dbReference type="AlphaFoldDB" id="A0A831RTM2"/>
<gene>
    <name evidence="1" type="ORF">ENJ12_08370</name>
</gene>